<keyword evidence="10" id="KW-1185">Reference proteome</keyword>
<dbReference type="PANTHER" id="PTHR30572:SF18">
    <property type="entry name" value="ABC-TYPE MACROLIDE FAMILY EXPORT SYSTEM PERMEASE COMPONENT 2"/>
    <property type="match status" value="1"/>
</dbReference>
<feature type="transmembrane region" description="Helical" evidence="6">
    <location>
        <begin position="773"/>
        <end position="792"/>
    </location>
</feature>
<proteinExistence type="predicted"/>
<keyword evidence="3 6" id="KW-0812">Transmembrane</keyword>
<feature type="domain" description="MacB-like periplasmic core" evidence="8">
    <location>
        <begin position="438"/>
        <end position="653"/>
    </location>
</feature>
<dbReference type="Proteomes" id="UP001255185">
    <property type="component" value="Unassembled WGS sequence"/>
</dbReference>
<dbReference type="Pfam" id="PF12704">
    <property type="entry name" value="MacB_PCD"/>
    <property type="match status" value="2"/>
</dbReference>
<dbReference type="Pfam" id="PF02687">
    <property type="entry name" value="FtsX"/>
    <property type="match status" value="2"/>
</dbReference>
<evidence type="ECO:0000313" key="10">
    <source>
        <dbReference type="Proteomes" id="UP001255185"/>
    </source>
</evidence>
<evidence type="ECO:0000313" key="9">
    <source>
        <dbReference type="EMBL" id="MDR6966665.1"/>
    </source>
</evidence>
<feature type="domain" description="ABC3 transporter permease C-terminal" evidence="7">
    <location>
        <begin position="691"/>
        <end position="799"/>
    </location>
</feature>
<dbReference type="EMBL" id="JAVDVI010000002">
    <property type="protein sequence ID" value="MDR6966665.1"/>
    <property type="molecule type" value="Genomic_DNA"/>
</dbReference>
<organism evidence="9 10">
    <name type="scientific">Flavobacterium arsenatis</name>
    <dbReference type="NCBI Taxonomy" id="1484332"/>
    <lineage>
        <taxon>Bacteria</taxon>
        <taxon>Pseudomonadati</taxon>
        <taxon>Bacteroidota</taxon>
        <taxon>Flavobacteriia</taxon>
        <taxon>Flavobacteriales</taxon>
        <taxon>Flavobacteriaceae</taxon>
        <taxon>Flavobacterium</taxon>
    </lineage>
</organism>
<feature type="transmembrane region" description="Helical" evidence="6">
    <location>
        <begin position="21"/>
        <end position="41"/>
    </location>
</feature>
<keyword evidence="5 6" id="KW-0472">Membrane</keyword>
<feature type="transmembrane region" description="Helical" evidence="6">
    <location>
        <begin position="425"/>
        <end position="449"/>
    </location>
</feature>
<evidence type="ECO:0000259" key="8">
    <source>
        <dbReference type="Pfam" id="PF12704"/>
    </source>
</evidence>
<evidence type="ECO:0000256" key="3">
    <source>
        <dbReference type="ARBA" id="ARBA00022692"/>
    </source>
</evidence>
<protein>
    <submittedName>
        <fullName evidence="9">ABC transport system permease protein</fullName>
    </submittedName>
</protein>
<keyword evidence="2" id="KW-1003">Cell membrane</keyword>
<evidence type="ECO:0000256" key="2">
    <source>
        <dbReference type="ARBA" id="ARBA00022475"/>
    </source>
</evidence>
<accession>A0ABU1TL60</accession>
<reference evidence="9 10" key="1">
    <citation type="submission" date="2023-07" db="EMBL/GenBank/DDBJ databases">
        <title>Sorghum-associated microbial communities from plants grown in Nebraska, USA.</title>
        <authorList>
            <person name="Schachtman D."/>
        </authorList>
    </citation>
    <scope>NUCLEOTIDE SEQUENCE [LARGE SCALE GENOMIC DNA]</scope>
    <source>
        <strain evidence="9 10">3773</strain>
    </source>
</reference>
<feature type="domain" description="MacB-like periplasmic core" evidence="8">
    <location>
        <begin position="20"/>
        <end position="232"/>
    </location>
</feature>
<feature type="transmembrane region" description="Helical" evidence="6">
    <location>
        <begin position="336"/>
        <end position="361"/>
    </location>
</feature>
<feature type="transmembrane region" description="Helical" evidence="6">
    <location>
        <begin position="289"/>
        <end position="311"/>
    </location>
</feature>
<evidence type="ECO:0000256" key="6">
    <source>
        <dbReference type="SAM" id="Phobius"/>
    </source>
</evidence>
<comment type="caution">
    <text evidence="9">The sequence shown here is derived from an EMBL/GenBank/DDBJ whole genome shotgun (WGS) entry which is preliminary data.</text>
</comment>
<evidence type="ECO:0000256" key="4">
    <source>
        <dbReference type="ARBA" id="ARBA00022989"/>
    </source>
</evidence>
<comment type="subcellular location">
    <subcellularLocation>
        <location evidence="1">Cell membrane</location>
        <topology evidence="1">Multi-pass membrane protein</topology>
    </subcellularLocation>
</comment>
<feature type="transmembrane region" description="Helical" evidence="6">
    <location>
        <begin position="687"/>
        <end position="711"/>
    </location>
</feature>
<feature type="transmembrane region" description="Helical" evidence="6">
    <location>
        <begin position="739"/>
        <end position="758"/>
    </location>
</feature>
<name>A0ABU1TL60_9FLAO</name>
<dbReference type="InterPro" id="IPR050250">
    <property type="entry name" value="Macrolide_Exporter_MacB"/>
</dbReference>
<feature type="domain" description="ABC3 transporter permease C-terminal" evidence="7">
    <location>
        <begin position="295"/>
        <end position="406"/>
    </location>
</feature>
<keyword evidence="4 6" id="KW-1133">Transmembrane helix</keyword>
<evidence type="ECO:0000259" key="7">
    <source>
        <dbReference type="Pfam" id="PF02687"/>
    </source>
</evidence>
<dbReference type="InterPro" id="IPR003838">
    <property type="entry name" value="ABC3_permease_C"/>
</dbReference>
<sequence length="810" mass="92781">MLRNWFNIFIYQIKNNKLFTALNVLGLSLGMAGLIFAILYWNDEHSYDAWNPEKEKVYLSVTHIGGGVKWASNVAGFEPYFKKDFPEIEAYCFFENWYEKEAIKTQNRKTVATISAVQGNFFSFFPFEFIEGNGRNAVADENSMAISEDVAKALFGDGLALNKQVNYKKKIYVVRGVYRIQGKSSMAPDVVVNDMEKRLKTDLTEWGNFNYGLLLKIKNQSDTASVIKKMERILFENRDLKWAKAEGITLAEWHKKGGRPTAIDLQPLMNARLYSDVDGYPEGQGNKQFLLIMMGISILILILSIVNYINLATANAIKRAKEVGVRKILGASKTNIVLQFLLETAITTIIALLIGLVIVELSLPYYNDFLGKTLKIHTHEFYLELMLILLVIIVLAGIFPALYVSNFETLKVLKGNFSRSKNGIWLRNGMLVFQFAIATFFMVGSYIVYQQIDYFSSKDLGFNGDQIVQIDYRNPYDYEEKDFIKKVANRYAFIKHELGKIDGVKTVSAGSFSFGKMVTASSSFDYNSKVTVQSKNMLIDFGMLDMMKIKIKEGRDISARFSSDTVSSILLNETAVRMMNEKNPIGKKITWNNKELEIVGVIKDFHINGPQEEIPPMTFFHYKTIEWMILNAENIYVKIEPEKMESALAEIETFWIKNVDGDFPFSYDFADKSFARSYQNYVYQRNLFSLLNFVVIGISLFGLFALASYSIQRRMKEIAIRKTLGAETKTLLKELAKQYIVFCFIGFVIALFPVYFLLDKWLENFAYRIDISVIPFVIGFVVLLILTLIVVMSRAYQATQVEVLKYLKYE</sequence>
<dbReference type="RefSeq" id="WP_310024360.1">
    <property type="nucleotide sequence ID" value="NZ_JAVDVI010000002.1"/>
</dbReference>
<evidence type="ECO:0000256" key="1">
    <source>
        <dbReference type="ARBA" id="ARBA00004651"/>
    </source>
</evidence>
<dbReference type="PANTHER" id="PTHR30572">
    <property type="entry name" value="MEMBRANE COMPONENT OF TRANSPORTER-RELATED"/>
    <property type="match status" value="1"/>
</dbReference>
<gene>
    <name evidence="9" type="ORF">J2X31_000663</name>
</gene>
<dbReference type="InterPro" id="IPR025857">
    <property type="entry name" value="MacB_PCD"/>
</dbReference>
<evidence type="ECO:0000256" key="5">
    <source>
        <dbReference type="ARBA" id="ARBA00023136"/>
    </source>
</evidence>
<feature type="transmembrane region" description="Helical" evidence="6">
    <location>
        <begin position="381"/>
        <end position="404"/>
    </location>
</feature>